<protein>
    <submittedName>
        <fullName evidence="1">Uncharacterized protein</fullName>
    </submittedName>
</protein>
<sequence>MRSSVYACEKKETANAVALYSHQVIHLFGGWGEGKNHIPSIFFPYIKPFLSWSKNIEVPIDNKEAEMEALETAERSRPTVTVSSITNEPLAFLLIDIRTLFITIEDSGAEV</sequence>
<organism evidence="1 2">
    <name type="scientific">Nephila pilipes</name>
    <name type="common">Giant wood spider</name>
    <name type="synonym">Nephila maculata</name>
    <dbReference type="NCBI Taxonomy" id="299642"/>
    <lineage>
        <taxon>Eukaryota</taxon>
        <taxon>Metazoa</taxon>
        <taxon>Ecdysozoa</taxon>
        <taxon>Arthropoda</taxon>
        <taxon>Chelicerata</taxon>
        <taxon>Arachnida</taxon>
        <taxon>Araneae</taxon>
        <taxon>Araneomorphae</taxon>
        <taxon>Entelegynae</taxon>
        <taxon>Araneoidea</taxon>
        <taxon>Nephilidae</taxon>
        <taxon>Nephila</taxon>
    </lineage>
</organism>
<comment type="caution">
    <text evidence="1">The sequence shown here is derived from an EMBL/GenBank/DDBJ whole genome shotgun (WGS) entry which is preliminary data.</text>
</comment>
<dbReference type="Proteomes" id="UP000887013">
    <property type="component" value="Unassembled WGS sequence"/>
</dbReference>
<name>A0A8X6P808_NEPPI</name>
<evidence type="ECO:0000313" key="1">
    <source>
        <dbReference type="EMBL" id="GFT53159.1"/>
    </source>
</evidence>
<proteinExistence type="predicted"/>
<keyword evidence="2" id="KW-1185">Reference proteome</keyword>
<dbReference type="EMBL" id="BMAW01112552">
    <property type="protein sequence ID" value="GFT53159.1"/>
    <property type="molecule type" value="Genomic_DNA"/>
</dbReference>
<dbReference type="AlphaFoldDB" id="A0A8X6P808"/>
<accession>A0A8X6P808</accession>
<reference evidence="1" key="1">
    <citation type="submission" date="2020-08" db="EMBL/GenBank/DDBJ databases">
        <title>Multicomponent nature underlies the extraordinary mechanical properties of spider dragline silk.</title>
        <authorList>
            <person name="Kono N."/>
            <person name="Nakamura H."/>
            <person name="Mori M."/>
            <person name="Yoshida Y."/>
            <person name="Ohtoshi R."/>
            <person name="Malay A.D."/>
            <person name="Moran D.A.P."/>
            <person name="Tomita M."/>
            <person name="Numata K."/>
            <person name="Arakawa K."/>
        </authorList>
    </citation>
    <scope>NUCLEOTIDE SEQUENCE</scope>
</reference>
<gene>
    <name evidence="1" type="ORF">NPIL_423881</name>
</gene>
<evidence type="ECO:0000313" key="2">
    <source>
        <dbReference type="Proteomes" id="UP000887013"/>
    </source>
</evidence>